<keyword evidence="3" id="KW-0472">Membrane</keyword>
<accession>A0A381UEV9</accession>
<evidence type="ECO:0000313" key="4">
    <source>
        <dbReference type="EMBL" id="SVA26756.1"/>
    </source>
</evidence>
<feature type="transmembrane region" description="Helical" evidence="3">
    <location>
        <begin position="239"/>
        <end position="260"/>
    </location>
</feature>
<evidence type="ECO:0000256" key="1">
    <source>
        <dbReference type="ARBA" id="ARBA00006484"/>
    </source>
</evidence>
<dbReference type="Gene3D" id="3.40.50.720">
    <property type="entry name" value="NAD(P)-binding Rossmann-like Domain"/>
    <property type="match status" value="1"/>
</dbReference>
<evidence type="ECO:0000256" key="2">
    <source>
        <dbReference type="ARBA" id="ARBA00023002"/>
    </source>
</evidence>
<gene>
    <name evidence="4" type="ORF">METZ01_LOCUS79610</name>
</gene>
<keyword evidence="2" id="KW-0560">Oxidoreductase</keyword>
<sequence length="262" mass="28724">MNSNGTKKYALVTGASSGIGADIAKELAVLGYHLILTARRKDRLEEIARVISAENNIDIKVFISDLGQPSGAKDIYNYCKSGNYPIEVLVNNAGYGINKSFHNTSLEDEIKFLNVLGISVISLTKMFLPDMMERKSGNIMVISSIAAFIPPFPGGGILYGPVKNFMNRFVEAINANYLTYGISATAVCPGFTVTEFHSVSNMQAMMDRVPSFMKMKSDIVAKGAVDATLQGKKLWIPGFINKLIIFLCRIIPASLLIKFYSR</sequence>
<dbReference type="GO" id="GO:0016491">
    <property type="term" value="F:oxidoreductase activity"/>
    <property type="evidence" value="ECO:0007669"/>
    <property type="project" value="UniProtKB-KW"/>
</dbReference>
<dbReference type="PIRSF" id="PIRSF000126">
    <property type="entry name" value="11-beta-HSD1"/>
    <property type="match status" value="1"/>
</dbReference>
<dbReference type="PRINTS" id="PR00081">
    <property type="entry name" value="GDHRDH"/>
</dbReference>
<dbReference type="InterPro" id="IPR002347">
    <property type="entry name" value="SDR_fam"/>
</dbReference>
<dbReference type="SUPFAM" id="SSF51735">
    <property type="entry name" value="NAD(P)-binding Rossmann-fold domains"/>
    <property type="match status" value="1"/>
</dbReference>
<dbReference type="EMBL" id="UINC01006308">
    <property type="protein sequence ID" value="SVA26756.1"/>
    <property type="molecule type" value="Genomic_DNA"/>
</dbReference>
<evidence type="ECO:0000256" key="3">
    <source>
        <dbReference type="SAM" id="Phobius"/>
    </source>
</evidence>
<dbReference type="PANTHER" id="PTHR42901">
    <property type="entry name" value="ALCOHOL DEHYDROGENASE"/>
    <property type="match status" value="1"/>
</dbReference>
<organism evidence="4">
    <name type="scientific">marine metagenome</name>
    <dbReference type="NCBI Taxonomy" id="408172"/>
    <lineage>
        <taxon>unclassified sequences</taxon>
        <taxon>metagenomes</taxon>
        <taxon>ecological metagenomes</taxon>
    </lineage>
</organism>
<dbReference type="InterPro" id="IPR036291">
    <property type="entry name" value="NAD(P)-bd_dom_sf"/>
</dbReference>
<dbReference type="PANTHER" id="PTHR42901:SF1">
    <property type="entry name" value="ALCOHOL DEHYDROGENASE"/>
    <property type="match status" value="1"/>
</dbReference>
<name>A0A381UEV9_9ZZZZ</name>
<dbReference type="AlphaFoldDB" id="A0A381UEV9"/>
<protein>
    <recommendedName>
        <fullName evidence="5">Polyketide synthase</fullName>
    </recommendedName>
</protein>
<keyword evidence="3" id="KW-1133">Transmembrane helix</keyword>
<dbReference type="Pfam" id="PF00106">
    <property type="entry name" value="adh_short"/>
    <property type="match status" value="1"/>
</dbReference>
<feature type="transmembrane region" description="Helical" evidence="3">
    <location>
        <begin position="140"/>
        <end position="159"/>
    </location>
</feature>
<reference evidence="4" key="1">
    <citation type="submission" date="2018-05" db="EMBL/GenBank/DDBJ databases">
        <authorList>
            <person name="Lanie J.A."/>
            <person name="Ng W.-L."/>
            <person name="Kazmierczak K.M."/>
            <person name="Andrzejewski T.M."/>
            <person name="Davidsen T.M."/>
            <person name="Wayne K.J."/>
            <person name="Tettelin H."/>
            <person name="Glass J.I."/>
            <person name="Rusch D."/>
            <person name="Podicherti R."/>
            <person name="Tsui H.-C.T."/>
            <person name="Winkler M.E."/>
        </authorList>
    </citation>
    <scope>NUCLEOTIDE SEQUENCE</scope>
</reference>
<evidence type="ECO:0008006" key="5">
    <source>
        <dbReference type="Google" id="ProtNLM"/>
    </source>
</evidence>
<keyword evidence="3" id="KW-0812">Transmembrane</keyword>
<proteinExistence type="inferred from homology"/>
<comment type="similarity">
    <text evidence="1">Belongs to the short-chain dehydrogenases/reductases (SDR) family.</text>
</comment>